<dbReference type="EMBL" id="JAROYP010000007">
    <property type="protein sequence ID" value="MDH5162050.1"/>
    <property type="molecule type" value="Genomic_DNA"/>
</dbReference>
<gene>
    <name evidence="1" type="ORF">P5X88_13960</name>
</gene>
<dbReference type="Proteomes" id="UP001159179">
    <property type="component" value="Unassembled WGS sequence"/>
</dbReference>
<evidence type="ECO:0000313" key="1">
    <source>
        <dbReference type="EMBL" id="MDH5162050.1"/>
    </source>
</evidence>
<dbReference type="AlphaFoldDB" id="A0AAW6SUT3"/>
<accession>A0AAW6SUT3</accession>
<proteinExistence type="predicted"/>
<dbReference type="InterPro" id="IPR036457">
    <property type="entry name" value="PPM-type-like_dom_sf"/>
</dbReference>
<dbReference type="Gene3D" id="3.60.40.10">
    <property type="entry name" value="PPM-type phosphatase domain"/>
    <property type="match status" value="1"/>
</dbReference>
<comment type="caution">
    <text evidence="1">The sequence shown here is derived from an EMBL/GenBank/DDBJ whole genome shotgun (WGS) entry which is preliminary data.</text>
</comment>
<dbReference type="SUPFAM" id="SSF81606">
    <property type="entry name" value="PP2C-like"/>
    <property type="match status" value="1"/>
</dbReference>
<organism evidence="1 2">
    <name type="scientific">Heyndrickxia oleronia</name>
    <dbReference type="NCBI Taxonomy" id="38875"/>
    <lineage>
        <taxon>Bacteria</taxon>
        <taxon>Bacillati</taxon>
        <taxon>Bacillota</taxon>
        <taxon>Bacilli</taxon>
        <taxon>Bacillales</taxon>
        <taxon>Bacillaceae</taxon>
        <taxon>Heyndrickxia</taxon>
    </lineage>
</organism>
<evidence type="ECO:0000313" key="2">
    <source>
        <dbReference type="Proteomes" id="UP001159179"/>
    </source>
</evidence>
<sequence length="267" mass="30383">MKQFNWVGSEKSFVDEPTINHVGPITIGRFGGNSSSGSNKNEDGCLVWVDKENDWEFTMILDAHYSAESAELVIETFTNKKVEIVDVLVPAIKKDFNKVLEHKILHIFQGEECLQACREVKGETACLIVVRKAQFVWWFSIGDCLLYLHHPELAALGQYQLNQRHFYEWVGQVNTFELDVPCYSTGTRELRKGSNHLFLTTDGLVECPGDPFSTPDKIFHSITESSCEDMVHSLFRTIQDHHVRDSTTILTWKVDVSKEGCIPSDLK</sequence>
<protein>
    <submittedName>
        <fullName evidence="1">Protein phosphatase 2C domain-containing protein</fullName>
    </submittedName>
</protein>
<name>A0AAW6SUT3_9BACI</name>
<reference evidence="1" key="1">
    <citation type="submission" date="2023-03" db="EMBL/GenBank/DDBJ databases">
        <title>Bacterial isolates from washroom surfaces on a university campus.</title>
        <authorList>
            <person name="Holman D.B."/>
            <person name="Gzyl K.E."/>
            <person name="Taheri A.E."/>
        </authorList>
    </citation>
    <scope>NUCLEOTIDE SEQUENCE</scope>
    <source>
        <strain evidence="1">RD03</strain>
    </source>
</reference>
<dbReference type="RefSeq" id="WP_280617076.1">
    <property type="nucleotide sequence ID" value="NZ_JAROYP010000007.1"/>
</dbReference>